<evidence type="ECO:0000313" key="2">
    <source>
        <dbReference type="Proteomes" id="UP001165423"/>
    </source>
</evidence>
<reference evidence="1 2" key="1">
    <citation type="submission" date="2022-03" db="EMBL/GenBank/DDBJ databases">
        <title>Luteimonas soily sp. nov., a novel bacterium isolated from the soil.</title>
        <authorList>
            <person name="Zhang X."/>
        </authorList>
    </citation>
    <scope>NUCLEOTIDE SEQUENCE [LARGE SCALE GENOMIC DNA]</scope>
    <source>
        <strain evidence="1 2">50</strain>
    </source>
</reference>
<gene>
    <name evidence="1" type="ORF">MQC88_08330</name>
</gene>
<protein>
    <submittedName>
        <fullName evidence="1">Uncharacterized protein</fullName>
    </submittedName>
</protein>
<comment type="caution">
    <text evidence="1">The sequence shown here is derived from an EMBL/GenBank/DDBJ whole genome shotgun (WGS) entry which is preliminary data.</text>
</comment>
<sequence>MREEAPFATFTSSKTPDALAACMSEAWTMQDRWPMTPDVRINPIAGGKQVMIYNSQSMAPDVFADITTDSSLTKISYYAKHRQAYKQTFAELTQGCL</sequence>
<accession>A0ABT0A4P9</accession>
<dbReference type="Proteomes" id="UP001165423">
    <property type="component" value="Unassembled WGS sequence"/>
</dbReference>
<name>A0ABT0A4P9_9GAMM</name>
<keyword evidence="2" id="KW-1185">Reference proteome</keyword>
<proteinExistence type="predicted"/>
<organism evidence="1 2">
    <name type="scientific">Cognatiluteimonas sedimenti</name>
    <dbReference type="NCBI Taxonomy" id="2927791"/>
    <lineage>
        <taxon>Bacteria</taxon>
        <taxon>Pseudomonadati</taxon>
        <taxon>Pseudomonadota</taxon>
        <taxon>Gammaproteobacteria</taxon>
        <taxon>Lysobacterales</taxon>
        <taxon>Lysobacteraceae</taxon>
        <taxon>Cognatiluteimonas</taxon>
    </lineage>
</organism>
<dbReference type="EMBL" id="JALGCL010000002">
    <property type="protein sequence ID" value="MCJ0825961.1"/>
    <property type="molecule type" value="Genomic_DNA"/>
</dbReference>
<evidence type="ECO:0000313" key="1">
    <source>
        <dbReference type="EMBL" id="MCJ0825961.1"/>
    </source>
</evidence>
<dbReference type="RefSeq" id="WP_243320973.1">
    <property type="nucleotide sequence ID" value="NZ_JALGCL010000002.1"/>
</dbReference>